<reference evidence="1 2" key="1">
    <citation type="submission" date="2021-06" db="EMBL/GenBank/DDBJ databases">
        <title>Caerostris darwini draft genome.</title>
        <authorList>
            <person name="Kono N."/>
            <person name="Arakawa K."/>
        </authorList>
    </citation>
    <scope>NUCLEOTIDE SEQUENCE [LARGE SCALE GENOMIC DNA]</scope>
</reference>
<dbReference type="Proteomes" id="UP001054837">
    <property type="component" value="Unassembled WGS sequence"/>
</dbReference>
<accession>A0AAV4QN68</accession>
<sequence>MILDSIFFSTIFSYLVYIKPSSIHLHEERKKRTIVTGRPHKNKIIIMASRFLNCEKVVKVQFVFCRNVFSEEEDTCAIVPNTEWNSSGSVCFIVVIPEVRDGALQTTL</sequence>
<evidence type="ECO:0000313" key="2">
    <source>
        <dbReference type="Proteomes" id="UP001054837"/>
    </source>
</evidence>
<protein>
    <submittedName>
        <fullName evidence="1">Uncharacterized protein</fullName>
    </submittedName>
</protein>
<name>A0AAV4QN68_9ARAC</name>
<dbReference type="EMBL" id="BPLQ01004569">
    <property type="protein sequence ID" value="GIY08958.1"/>
    <property type="molecule type" value="Genomic_DNA"/>
</dbReference>
<organism evidence="1 2">
    <name type="scientific">Caerostris darwini</name>
    <dbReference type="NCBI Taxonomy" id="1538125"/>
    <lineage>
        <taxon>Eukaryota</taxon>
        <taxon>Metazoa</taxon>
        <taxon>Ecdysozoa</taxon>
        <taxon>Arthropoda</taxon>
        <taxon>Chelicerata</taxon>
        <taxon>Arachnida</taxon>
        <taxon>Araneae</taxon>
        <taxon>Araneomorphae</taxon>
        <taxon>Entelegynae</taxon>
        <taxon>Araneoidea</taxon>
        <taxon>Araneidae</taxon>
        <taxon>Caerostris</taxon>
    </lineage>
</organism>
<comment type="caution">
    <text evidence="1">The sequence shown here is derived from an EMBL/GenBank/DDBJ whole genome shotgun (WGS) entry which is preliminary data.</text>
</comment>
<keyword evidence="2" id="KW-1185">Reference proteome</keyword>
<gene>
    <name evidence="1" type="ORF">CDAR_373761</name>
</gene>
<proteinExistence type="predicted"/>
<evidence type="ECO:0000313" key="1">
    <source>
        <dbReference type="EMBL" id="GIY08958.1"/>
    </source>
</evidence>
<dbReference type="AlphaFoldDB" id="A0AAV4QN68"/>